<dbReference type="Proteomes" id="UP001160390">
    <property type="component" value="Unassembled WGS sequence"/>
</dbReference>
<evidence type="ECO:0000313" key="3">
    <source>
        <dbReference type="EMBL" id="CAI6100596.1"/>
    </source>
</evidence>
<feature type="region of interest" description="Disordered" evidence="1">
    <location>
        <begin position="359"/>
        <end position="378"/>
    </location>
</feature>
<proteinExistence type="predicted"/>
<accession>A0AA35QEQ8</accession>
<evidence type="ECO:0000313" key="4">
    <source>
        <dbReference type="Proteomes" id="UP001160390"/>
    </source>
</evidence>
<evidence type="ECO:0000259" key="2">
    <source>
        <dbReference type="Pfam" id="PF17111"/>
    </source>
</evidence>
<dbReference type="AlphaFoldDB" id="A0AA35QEQ8"/>
<keyword evidence="4" id="KW-1185">Reference proteome</keyword>
<reference evidence="3" key="1">
    <citation type="submission" date="2023-01" db="EMBL/GenBank/DDBJ databases">
        <authorList>
            <person name="Piombo E."/>
        </authorList>
    </citation>
    <scope>NUCLEOTIDE SEQUENCE</scope>
</reference>
<gene>
    <name evidence="3" type="ORF">CCHLO57077_00015536</name>
</gene>
<evidence type="ECO:0000256" key="1">
    <source>
        <dbReference type="SAM" id="MobiDB-lite"/>
    </source>
</evidence>
<organism evidence="3 4">
    <name type="scientific">Clonostachys chloroleuca</name>
    <dbReference type="NCBI Taxonomy" id="1926264"/>
    <lineage>
        <taxon>Eukaryota</taxon>
        <taxon>Fungi</taxon>
        <taxon>Dikarya</taxon>
        <taxon>Ascomycota</taxon>
        <taxon>Pezizomycotina</taxon>
        <taxon>Sordariomycetes</taxon>
        <taxon>Hypocreomycetidae</taxon>
        <taxon>Hypocreales</taxon>
        <taxon>Bionectriaceae</taxon>
        <taxon>Clonostachys</taxon>
    </lineage>
</organism>
<dbReference type="InterPro" id="IPR031348">
    <property type="entry name" value="PigL_N"/>
</dbReference>
<comment type="caution">
    <text evidence="3">The sequence shown here is derived from an EMBL/GenBank/DDBJ whole genome shotgun (WGS) entry which is preliminary data.</text>
</comment>
<dbReference type="Pfam" id="PF17111">
    <property type="entry name" value="PigL_N"/>
    <property type="match status" value="1"/>
</dbReference>
<feature type="domain" description="Azaphilone pigments biosynthesis cluster protein L N-terminal" evidence="2">
    <location>
        <begin position="88"/>
        <end position="178"/>
    </location>
</feature>
<protein>
    <recommendedName>
        <fullName evidence="2">Azaphilone pigments biosynthesis cluster protein L N-terminal domain-containing protein</fullName>
    </recommendedName>
</protein>
<name>A0AA35QEQ8_9HYPO</name>
<dbReference type="EMBL" id="CABFNP030001344">
    <property type="protein sequence ID" value="CAI6100596.1"/>
    <property type="molecule type" value="Genomic_DNA"/>
</dbReference>
<sequence length="378" mass="41680">MADPLSVTASIVALVTAAIQSTKSLNAAVKRYMERDKTLRRLQTELDDLTKVLEAFNAVCNLESSVMSLLEGPVSRCSQLCRDFEATMNALGGYKSTISVGLGTITMQTSRLSHQVLEEYSEVIQDTAYNLNIHLERIDEKMGFFTEGNPKTSNANLDLDIDLQDEKTVTEQCLRICEDAGSYLESIMDQEPSLQPQTDPNYTISDTYGGFEAPLLTRKALNDHRDHFAEVIGRMNARLEILAMDNSPGSDGERLRLENDIEVSRQCLEGVFITTMNASYSTQLPRHGDSGPSTMVINSVKKLALLRQDLDGLEVKPPSLYLDAHGVAHDQVIYLQILVLPTGTLYIVDMKRLGTAALSATSGSSASPRSIHRVKVYP</sequence>